<evidence type="ECO:0000313" key="2">
    <source>
        <dbReference type="Proteomes" id="UP000736672"/>
    </source>
</evidence>
<organism evidence="1 2">
    <name type="scientific">Fusarium solani</name>
    <name type="common">Filamentous fungus</name>
    <dbReference type="NCBI Taxonomy" id="169388"/>
    <lineage>
        <taxon>Eukaryota</taxon>
        <taxon>Fungi</taxon>
        <taxon>Dikarya</taxon>
        <taxon>Ascomycota</taxon>
        <taxon>Pezizomycotina</taxon>
        <taxon>Sordariomycetes</taxon>
        <taxon>Hypocreomycetidae</taxon>
        <taxon>Hypocreales</taxon>
        <taxon>Nectriaceae</taxon>
        <taxon>Fusarium</taxon>
        <taxon>Fusarium solani species complex</taxon>
    </lineage>
</organism>
<dbReference type="Proteomes" id="UP000736672">
    <property type="component" value="Unassembled WGS sequence"/>
</dbReference>
<comment type="caution">
    <text evidence="1">The sequence shown here is derived from an EMBL/GenBank/DDBJ whole genome shotgun (WGS) entry which is preliminary data.</text>
</comment>
<dbReference type="OrthoDB" id="4364812at2759"/>
<proteinExistence type="predicted"/>
<name>A0A9P9JX99_FUSSL</name>
<accession>A0A9P9JX99</accession>
<evidence type="ECO:0000313" key="1">
    <source>
        <dbReference type="EMBL" id="KAH7240388.1"/>
    </source>
</evidence>
<protein>
    <submittedName>
        <fullName evidence="1">Uncharacterized protein</fullName>
    </submittedName>
</protein>
<keyword evidence="2" id="KW-1185">Reference proteome</keyword>
<gene>
    <name evidence="1" type="ORF">B0J15DRAFT_553259</name>
</gene>
<sequence>MASLVPNAEYGSITIDVFALEEWDYNKPRDADAEQWRMLVKKYLALQARERTRYHEVAVESRERARSRGRIIGEDHPLLTQDHIAMVLQPHQTIQERNICANRWGLATPVWVRTCYEPALEDECQELKEDWAWEEDGSSGACPEEYFLLEDAALNDAGPDYDRDHILRTIVTRLPCLGDFYPNPPKIERKERVRGAKG</sequence>
<dbReference type="EMBL" id="JAGTJS010000020">
    <property type="protein sequence ID" value="KAH7240388.1"/>
    <property type="molecule type" value="Genomic_DNA"/>
</dbReference>
<reference evidence="1" key="1">
    <citation type="journal article" date="2021" name="Nat. Commun.">
        <title>Genetic determinants of endophytism in the Arabidopsis root mycobiome.</title>
        <authorList>
            <person name="Mesny F."/>
            <person name="Miyauchi S."/>
            <person name="Thiergart T."/>
            <person name="Pickel B."/>
            <person name="Atanasova L."/>
            <person name="Karlsson M."/>
            <person name="Huettel B."/>
            <person name="Barry K.W."/>
            <person name="Haridas S."/>
            <person name="Chen C."/>
            <person name="Bauer D."/>
            <person name="Andreopoulos W."/>
            <person name="Pangilinan J."/>
            <person name="LaButti K."/>
            <person name="Riley R."/>
            <person name="Lipzen A."/>
            <person name="Clum A."/>
            <person name="Drula E."/>
            <person name="Henrissat B."/>
            <person name="Kohler A."/>
            <person name="Grigoriev I.V."/>
            <person name="Martin F.M."/>
            <person name="Hacquard S."/>
        </authorList>
    </citation>
    <scope>NUCLEOTIDE SEQUENCE</scope>
    <source>
        <strain evidence="1">FSSC 5 MPI-SDFR-AT-0091</strain>
    </source>
</reference>
<dbReference type="AlphaFoldDB" id="A0A9P9JX99"/>